<comment type="caution">
    <text evidence="2">The sequence shown here is derived from an EMBL/GenBank/DDBJ whole genome shotgun (WGS) entry which is preliminary data.</text>
</comment>
<name>A0A9D4BVW5_DREPO</name>
<reference evidence="2" key="1">
    <citation type="journal article" date="2019" name="bioRxiv">
        <title>The Genome of the Zebra Mussel, Dreissena polymorpha: A Resource for Invasive Species Research.</title>
        <authorList>
            <person name="McCartney M.A."/>
            <person name="Auch B."/>
            <person name="Kono T."/>
            <person name="Mallez S."/>
            <person name="Zhang Y."/>
            <person name="Obille A."/>
            <person name="Becker A."/>
            <person name="Abrahante J.E."/>
            <person name="Garbe J."/>
            <person name="Badalamenti J.P."/>
            <person name="Herman A."/>
            <person name="Mangelson H."/>
            <person name="Liachko I."/>
            <person name="Sullivan S."/>
            <person name="Sone E.D."/>
            <person name="Koren S."/>
            <person name="Silverstein K.A.T."/>
            <person name="Beckman K.B."/>
            <person name="Gohl D.M."/>
        </authorList>
    </citation>
    <scope>NUCLEOTIDE SEQUENCE</scope>
    <source>
        <strain evidence="2">Duluth1</strain>
        <tissue evidence="2">Whole animal</tissue>
    </source>
</reference>
<dbReference type="Pfam" id="PF09772">
    <property type="entry name" value="Tmem26"/>
    <property type="match status" value="1"/>
</dbReference>
<feature type="region of interest" description="Disordered" evidence="1">
    <location>
        <begin position="125"/>
        <end position="145"/>
    </location>
</feature>
<proteinExistence type="predicted"/>
<dbReference type="PANTHER" id="PTHR22168:SF3">
    <property type="entry name" value="TRANSMEMBRANE PROTEIN 26"/>
    <property type="match status" value="1"/>
</dbReference>
<dbReference type="EMBL" id="JAIWYP010000014">
    <property type="protein sequence ID" value="KAH3708093.1"/>
    <property type="molecule type" value="Genomic_DNA"/>
</dbReference>
<dbReference type="InterPro" id="IPR019169">
    <property type="entry name" value="Transmembrane_26"/>
</dbReference>
<keyword evidence="3" id="KW-1185">Reference proteome</keyword>
<gene>
    <name evidence="2" type="ORF">DPMN_067532</name>
</gene>
<reference evidence="2" key="2">
    <citation type="submission" date="2020-11" db="EMBL/GenBank/DDBJ databases">
        <authorList>
            <person name="McCartney M.A."/>
            <person name="Auch B."/>
            <person name="Kono T."/>
            <person name="Mallez S."/>
            <person name="Becker A."/>
            <person name="Gohl D.M."/>
            <person name="Silverstein K.A.T."/>
            <person name="Koren S."/>
            <person name="Bechman K.B."/>
            <person name="Herman A."/>
            <person name="Abrahante J.E."/>
            <person name="Garbe J."/>
        </authorList>
    </citation>
    <scope>NUCLEOTIDE SEQUENCE</scope>
    <source>
        <strain evidence="2">Duluth1</strain>
        <tissue evidence="2">Whole animal</tissue>
    </source>
</reference>
<organism evidence="2 3">
    <name type="scientific">Dreissena polymorpha</name>
    <name type="common">Zebra mussel</name>
    <name type="synonym">Mytilus polymorpha</name>
    <dbReference type="NCBI Taxonomy" id="45954"/>
    <lineage>
        <taxon>Eukaryota</taxon>
        <taxon>Metazoa</taxon>
        <taxon>Spiralia</taxon>
        <taxon>Lophotrochozoa</taxon>
        <taxon>Mollusca</taxon>
        <taxon>Bivalvia</taxon>
        <taxon>Autobranchia</taxon>
        <taxon>Heteroconchia</taxon>
        <taxon>Euheterodonta</taxon>
        <taxon>Imparidentia</taxon>
        <taxon>Neoheterodontei</taxon>
        <taxon>Myida</taxon>
        <taxon>Dreissenoidea</taxon>
        <taxon>Dreissenidae</taxon>
        <taxon>Dreissena</taxon>
    </lineage>
</organism>
<evidence type="ECO:0000256" key="1">
    <source>
        <dbReference type="SAM" id="MobiDB-lite"/>
    </source>
</evidence>
<evidence type="ECO:0000313" key="3">
    <source>
        <dbReference type="Proteomes" id="UP000828390"/>
    </source>
</evidence>
<dbReference type="Proteomes" id="UP000828390">
    <property type="component" value="Unassembled WGS sequence"/>
</dbReference>
<feature type="compositionally biased region" description="Polar residues" evidence="1">
    <location>
        <begin position="125"/>
        <end position="134"/>
    </location>
</feature>
<protein>
    <submittedName>
        <fullName evidence="2">Uncharacterized protein</fullName>
    </submittedName>
</protein>
<accession>A0A9D4BVW5</accession>
<dbReference type="AlphaFoldDB" id="A0A9D4BVW5"/>
<dbReference type="PANTHER" id="PTHR22168">
    <property type="entry name" value="TMEM26 PROTEIN"/>
    <property type="match status" value="1"/>
</dbReference>
<sequence length="152" mass="16922">MNIKNVFSFPITAFEAEVLNTTCCVCILQDNLLNIEGTTWIVVIQETLIYVLLVGRWLNDDVAGKNLSQQLMNFLASASDIMELYALFDLPVVQTHFPSTIAVLAIWSSSFIQFIPVLTKTKNRSNAVADSSPPSIEAGETGNQHRVRRFSI</sequence>
<evidence type="ECO:0000313" key="2">
    <source>
        <dbReference type="EMBL" id="KAH3708093.1"/>
    </source>
</evidence>